<keyword evidence="1" id="KW-1185">Reference proteome</keyword>
<accession>A0AC58UHX7</accession>
<protein>
    <submittedName>
        <fullName evidence="2">Uncharacterized protein LOC142180889</fullName>
    </submittedName>
</protein>
<dbReference type="RefSeq" id="XP_075109095.1">
    <property type="nucleotide sequence ID" value="XM_075252994.1"/>
</dbReference>
<reference evidence="2" key="2">
    <citation type="submission" date="2025-08" db="UniProtKB">
        <authorList>
            <consortium name="RefSeq"/>
        </authorList>
    </citation>
    <scope>IDENTIFICATION</scope>
    <source>
        <tissue evidence="2">Leaf</tissue>
    </source>
</reference>
<organism evidence="1 2">
    <name type="scientific">Nicotiana tabacum</name>
    <name type="common">Common tobacco</name>
    <dbReference type="NCBI Taxonomy" id="4097"/>
    <lineage>
        <taxon>Eukaryota</taxon>
        <taxon>Viridiplantae</taxon>
        <taxon>Streptophyta</taxon>
        <taxon>Embryophyta</taxon>
        <taxon>Tracheophyta</taxon>
        <taxon>Spermatophyta</taxon>
        <taxon>Magnoliopsida</taxon>
        <taxon>eudicotyledons</taxon>
        <taxon>Gunneridae</taxon>
        <taxon>Pentapetalae</taxon>
        <taxon>asterids</taxon>
        <taxon>lamiids</taxon>
        <taxon>Solanales</taxon>
        <taxon>Solanaceae</taxon>
        <taxon>Nicotianoideae</taxon>
        <taxon>Nicotianeae</taxon>
        <taxon>Nicotiana</taxon>
    </lineage>
</organism>
<sequence length="184" mass="20860">MVTEKINHTHPLFIQSLDIPALVLVSIQLTGSENYGLWSRSMKLALKAKRKLGFIIGDCKKEMLEDDLHEEHETCKAIVHSWIMNSVSKDLVNGIIYAFDVHVVWEDLKERFDKFLNELNDIYDQAGRQILIKTNKPTLNQAHALNSQDESQQAMGNLLVTEKLDPLAMQAGRGKGYCGKKIVL</sequence>
<name>A0AC58UHX7_TOBAC</name>
<reference evidence="1" key="1">
    <citation type="journal article" date="2014" name="Nat. Commun.">
        <title>The tobacco genome sequence and its comparison with those of tomato and potato.</title>
        <authorList>
            <person name="Sierro N."/>
            <person name="Battey J.N."/>
            <person name="Ouadi S."/>
            <person name="Bakaher N."/>
            <person name="Bovet L."/>
            <person name="Willig A."/>
            <person name="Goepfert S."/>
            <person name="Peitsch M.C."/>
            <person name="Ivanov N.V."/>
        </authorList>
    </citation>
    <scope>NUCLEOTIDE SEQUENCE [LARGE SCALE GENOMIC DNA]</scope>
</reference>
<proteinExistence type="predicted"/>
<evidence type="ECO:0000313" key="1">
    <source>
        <dbReference type="Proteomes" id="UP000790787"/>
    </source>
</evidence>
<gene>
    <name evidence="2" type="primary">LOC142180889</name>
</gene>
<dbReference type="Proteomes" id="UP000790787">
    <property type="component" value="Chromosome 5"/>
</dbReference>
<evidence type="ECO:0000313" key="2">
    <source>
        <dbReference type="RefSeq" id="XP_075109095.1"/>
    </source>
</evidence>